<evidence type="ECO:0000313" key="4">
    <source>
        <dbReference type="Proteomes" id="UP001596407"/>
    </source>
</evidence>
<feature type="compositionally biased region" description="Polar residues" evidence="1">
    <location>
        <begin position="126"/>
        <end position="135"/>
    </location>
</feature>
<evidence type="ECO:0000259" key="2">
    <source>
        <dbReference type="Pfam" id="PF07705"/>
    </source>
</evidence>
<feature type="region of interest" description="Disordered" evidence="1">
    <location>
        <begin position="125"/>
        <end position="169"/>
    </location>
</feature>
<accession>A0ABD5WKS4</accession>
<comment type="caution">
    <text evidence="3">The sequence shown here is derived from an EMBL/GenBank/DDBJ whole genome shotgun (WGS) entry which is preliminary data.</text>
</comment>
<reference evidence="3 4" key="1">
    <citation type="journal article" date="2019" name="Int. J. Syst. Evol. Microbiol.">
        <title>The Global Catalogue of Microorganisms (GCM) 10K type strain sequencing project: providing services to taxonomists for standard genome sequencing and annotation.</title>
        <authorList>
            <consortium name="The Broad Institute Genomics Platform"/>
            <consortium name="The Broad Institute Genome Sequencing Center for Infectious Disease"/>
            <person name="Wu L."/>
            <person name="Ma J."/>
        </authorList>
    </citation>
    <scope>NUCLEOTIDE SEQUENCE [LARGE SCALE GENOMIC DNA]</scope>
    <source>
        <strain evidence="3 4">DT72</strain>
    </source>
</reference>
<dbReference type="InterPro" id="IPR013783">
    <property type="entry name" value="Ig-like_fold"/>
</dbReference>
<dbReference type="RefSeq" id="WP_382209950.1">
    <property type="nucleotide sequence ID" value="NZ_JBHSZH010000005.1"/>
</dbReference>
<protein>
    <submittedName>
        <fullName evidence="3">CARDB domain-containing protein</fullName>
    </submittedName>
</protein>
<dbReference type="InterPro" id="IPR011635">
    <property type="entry name" value="CARDB"/>
</dbReference>
<evidence type="ECO:0000313" key="3">
    <source>
        <dbReference type="EMBL" id="MFC7081162.1"/>
    </source>
</evidence>
<sequence>MERTPDDSSRDHREPLRLPGSLARSLRVRGGQEDPQFEITNATVKFSTLSVGDALEVRVRITNRGDADGTFTAELVLGDELVADRQLTIAAGGMRQVTFEREVVKPGTYDVYVNEFQVGEVRVNGSEATGSTSAGPTDGPATDSKTNSDALTHGSEAQSDANAKTPGLGFGAGVAGLVAALYAARRRDR</sequence>
<dbReference type="Pfam" id="PF07705">
    <property type="entry name" value="CARDB"/>
    <property type="match status" value="1"/>
</dbReference>
<keyword evidence="4" id="KW-1185">Reference proteome</keyword>
<name>A0ABD5WKS4_9EURY</name>
<evidence type="ECO:0000256" key="1">
    <source>
        <dbReference type="SAM" id="MobiDB-lite"/>
    </source>
</evidence>
<dbReference type="Gene3D" id="2.60.40.10">
    <property type="entry name" value="Immunoglobulins"/>
    <property type="match status" value="1"/>
</dbReference>
<feature type="region of interest" description="Disordered" evidence="1">
    <location>
        <begin position="1"/>
        <end position="29"/>
    </location>
</feature>
<organism evidence="3 4">
    <name type="scientific">Halorussus caseinilyticus</name>
    <dbReference type="NCBI Taxonomy" id="3034025"/>
    <lineage>
        <taxon>Archaea</taxon>
        <taxon>Methanobacteriati</taxon>
        <taxon>Methanobacteriota</taxon>
        <taxon>Stenosarchaea group</taxon>
        <taxon>Halobacteria</taxon>
        <taxon>Halobacteriales</taxon>
        <taxon>Haladaptataceae</taxon>
        <taxon>Halorussus</taxon>
    </lineage>
</organism>
<feature type="domain" description="CARDB" evidence="2">
    <location>
        <begin position="35"/>
        <end position="113"/>
    </location>
</feature>
<proteinExistence type="predicted"/>
<dbReference type="AlphaFoldDB" id="A0ABD5WKS4"/>
<feature type="compositionally biased region" description="Basic and acidic residues" evidence="1">
    <location>
        <begin position="1"/>
        <end position="16"/>
    </location>
</feature>
<dbReference type="Proteomes" id="UP001596407">
    <property type="component" value="Unassembled WGS sequence"/>
</dbReference>
<feature type="compositionally biased region" description="Polar residues" evidence="1">
    <location>
        <begin position="143"/>
        <end position="162"/>
    </location>
</feature>
<gene>
    <name evidence="3" type="ORF">ACFQJ6_14705</name>
</gene>
<dbReference type="EMBL" id="JBHSZH010000005">
    <property type="protein sequence ID" value="MFC7081162.1"/>
    <property type="molecule type" value="Genomic_DNA"/>
</dbReference>